<keyword evidence="2" id="KW-1185">Reference proteome</keyword>
<sequence length="75" mass="8854">MHQKATLKMLSTRIRCKTRQLFNFNIFQDLLQNQRLPLGKWPSSKSIGLFLAAHSSSIRQPFHRCRRCEYVGYTV</sequence>
<reference evidence="1 2" key="1">
    <citation type="submission" date="2014-03" db="EMBL/GenBank/DDBJ databases">
        <title>Draft genome of the hookworm Oesophagostomum dentatum.</title>
        <authorList>
            <person name="Mitreva M."/>
        </authorList>
    </citation>
    <scope>NUCLEOTIDE SEQUENCE [LARGE SCALE GENOMIC DNA]</scope>
    <source>
        <strain evidence="1 2">OD-Hann</strain>
    </source>
</reference>
<evidence type="ECO:0000313" key="2">
    <source>
        <dbReference type="Proteomes" id="UP000053660"/>
    </source>
</evidence>
<evidence type="ECO:0000313" key="1">
    <source>
        <dbReference type="EMBL" id="KHJ85368.1"/>
    </source>
</evidence>
<dbReference type="Proteomes" id="UP000053660">
    <property type="component" value="Unassembled WGS sequence"/>
</dbReference>
<dbReference type="EMBL" id="KN564175">
    <property type="protein sequence ID" value="KHJ85368.1"/>
    <property type="molecule type" value="Genomic_DNA"/>
</dbReference>
<protein>
    <submittedName>
        <fullName evidence="1">Uncharacterized protein</fullName>
    </submittedName>
</protein>
<gene>
    <name evidence="1" type="ORF">OESDEN_14909</name>
</gene>
<organism evidence="1 2">
    <name type="scientific">Oesophagostomum dentatum</name>
    <name type="common">Nodular worm</name>
    <dbReference type="NCBI Taxonomy" id="61180"/>
    <lineage>
        <taxon>Eukaryota</taxon>
        <taxon>Metazoa</taxon>
        <taxon>Ecdysozoa</taxon>
        <taxon>Nematoda</taxon>
        <taxon>Chromadorea</taxon>
        <taxon>Rhabditida</taxon>
        <taxon>Rhabditina</taxon>
        <taxon>Rhabditomorpha</taxon>
        <taxon>Strongyloidea</taxon>
        <taxon>Strongylidae</taxon>
        <taxon>Oesophagostomum</taxon>
    </lineage>
</organism>
<name>A0A0B1SJ53_OESDE</name>
<accession>A0A0B1SJ53</accession>
<proteinExistence type="predicted"/>
<dbReference type="AlphaFoldDB" id="A0A0B1SJ53"/>